<dbReference type="InterPro" id="IPR025075">
    <property type="entry name" value="DUF3916"/>
</dbReference>
<comment type="caution">
    <text evidence="1">The sequence shown here is derived from an EMBL/GenBank/DDBJ whole genome shotgun (WGS) entry which is preliminary data.</text>
</comment>
<dbReference type="EMBL" id="JACSPU010000004">
    <property type="protein sequence ID" value="MBD8015560.1"/>
    <property type="molecule type" value="Genomic_DNA"/>
</dbReference>
<proteinExistence type="predicted"/>
<organism evidence="1 2">
    <name type="scientific">Planococcus wigleyi</name>
    <dbReference type="NCBI Taxonomy" id="2762216"/>
    <lineage>
        <taxon>Bacteria</taxon>
        <taxon>Bacillati</taxon>
        <taxon>Bacillota</taxon>
        <taxon>Bacilli</taxon>
        <taxon>Bacillales</taxon>
        <taxon>Caryophanaceae</taxon>
        <taxon>Planococcus</taxon>
    </lineage>
</organism>
<gene>
    <name evidence="1" type="ORF">H9630_12100</name>
</gene>
<dbReference type="Proteomes" id="UP000658980">
    <property type="component" value="Unassembled WGS sequence"/>
</dbReference>
<accession>A0ABR8WEY4</accession>
<sequence length="168" mass="20151">MREKKVRGIKQKTENMVKRIKENTAVFPTDFYNGYWHMHLPVHQGFINSDQTPRKVKQLCMQTLIERVAYLKDLKPYDQVEYRVVASIDFPSLWNSQIIVFKGNEHFQDFFIREDEDQKWIPLPETRNVRAEWNLDVPEDLSISGFKEIIDDEEGYYENEIWFIGDSK</sequence>
<protein>
    <submittedName>
        <fullName evidence="1">DUF3916 domain-containing protein</fullName>
    </submittedName>
</protein>
<evidence type="ECO:0000313" key="1">
    <source>
        <dbReference type="EMBL" id="MBD8015560.1"/>
    </source>
</evidence>
<name>A0ABR8WEY4_9BACL</name>
<dbReference type="Pfam" id="PF13079">
    <property type="entry name" value="DUF3916"/>
    <property type="match status" value="1"/>
</dbReference>
<keyword evidence="2" id="KW-1185">Reference proteome</keyword>
<reference evidence="1 2" key="1">
    <citation type="submission" date="2020-08" db="EMBL/GenBank/DDBJ databases">
        <title>A Genomic Blueprint of the Chicken Gut Microbiome.</title>
        <authorList>
            <person name="Gilroy R."/>
            <person name="Ravi A."/>
            <person name="Getino M."/>
            <person name="Pursley I."/>
            <person name="Horton D.L."/>
            <person name="Alikhan N.-F."/>
            <person name="Baker D."/>
            <person name="Gharbi K."/>
            <person name="Hall N."/>
            <person name="Watson M."/>
            <person name="Adriaenssens E.M."/>
            <person name="Foster-Nyarko E."/>
            <person name="Jarju S."/>
            <person name="Secka A."/>
            <person name="Antonio M."/>
            <person name="Oren A."/>
            <person name="Chaudhuri R."/>
            <person name="La Ragione R.M."/>
            <person name="Hildebrand F."/>
            <person name="Pallen M.J."/>
        </authorList>
    </citation>
    <scope>NUCLEOTIDE SEQUENCE [LARGE SCALE GENOMIC DNA]</scope>
    <source>
        <strain evidence="1 2">Sa1BUA13</strain>
    </source>
</reference>
<dbReference type="RefSeq" id="WP_191715745.1">
    <property type="nucleotide sequence ID" value="NZ_JACSPU010000004.1"/>
</dbReference>
<evidence type="ECO:0000313" key="2">
    <source>
        <dbReference type="Proteomes" id="UP000658980"/>
    </source>
</evidence>